<organism evidence="1 2">
    <name type="scientific">Prosthecobacter algae</name>
    <dbReference type="NCBI Taxonomy" id="1144682"/>
    <lineage>
        <taxon>Bacteria</taxon>
        <taxon>Pseudomonadati</taxon>
        <taxon>Verrucomicrobiota</taxon>
        <taxon>Verrucomicrobiia</taxon>
        <taxon>Verrucomicrobiales</taxon>
        <taxon>Verrucomicrobiaceae</taxon>
        <taxon>Prosthecobacter</taxon>
    </lineage>
</organism>
<proteinExistence type="predicted"/>
<comment type="caution">
    <text evidence="1">The sequence shown here is derived from an EMBL/GenBank/DDBJ whole genome shotgun (WGS) entry which is preliminary data.</text>
</comment>
<name>A0ABP9P579_9BACT</name>
<protein>
    <submittedName>
        <fullName evidence="1">Uncharacterized protein</fullName>
    </submittedName>
</protein>
<sequence>MGCLGLAGESGVAEAVGSGFSATALRDALREVEGSGVTGGFIHHMQGIHGAGGYIMTFMGAALKRLPMHFWPRSREER</sequence>
<evidence type="ECO:0000313" key="2">
    <source>
        <dbReference type="Proteomes" id="UP001499852"/>
    </source>
</evidence>
<dbReference type="EMBL" id="BAABIA010000004">
    <property type="protein sequence ID" value="GAA5140765.1"/>
    <property type="molecule type" value="Genomic_DNA"/>
</dbReference>
<dbReference type="Proteomes" id="UP001499852">
    <property type="component" value="Unassembled WGS sequence"/>
</dbReference>
<reference evidence="2" key="1">
    <citation type="journal article" date="2019" name="Int. J. Syst. Evol. Microbiol.">
        <title>The Global Catalogue of Microorganisms (GCM) 10K type strain sequencing project: providing services to taxonomists for standard genome sequencing and annotation.</title>
        <authorList>
            <consortium name="The Broad Institute Genomics Platform"/>
            <consortium name="The Broad Institute Genome Sequencing Center for Infectious Disease"/>
            <person name="Wu L."/>
            <person name="Ma J."/>
        </authorList>
    </citation>
    <scope>NUCLEOTIDE SEQUENCE [LARGE SCALE GENOMIC DNA]</scope>
    <source>
        <strain evidence="2">JCM 18053</strain>
    </source>
</reference>
<accession>A0ABP9P579</accession>
<keyword evidence="2" id="KW-1185">Reference proteome</keyword>
<evidence type="ECO:0000313" key="1">
    <source>
        <dbReference type="EMBL" id="GAA5140765.1"/>
    </source>
</evidence>
<gene>
    <name evidence="1" type="ORF">GCM10023213_23840</name>
</gene>